<reference evidence="2 3" key="1">
    <citation type="journal article" date="2020" name="Microb. Genom.">
        <title>Genetic diversity of clinical and environmental Mucorales isolates obtained from an investigation of mucormycosis cases among solid organ transplant recipients.</title>
        <authorList>
            <person name="Nguyen M.H."/>
            <person name="Kaul D."/>
            <person name="Muto C."/>
            <person name="Cheng S.J."/>
            <person name="Richter R.A."/>
            <person name="Bruno V.M."/>
            <person name="Liu G."/>
            <person name="Beyhan S."/>
            <person name="Sundermann A.J."/>
            <person name="Mounaud S."/>
            <person name="Pasculle A.W."/>
            <person name="Nierman W.C."/>
            <person name="Driscoll E."/>
            <person name="Cumbie R."/>
            <person name="Clancy C.J."/>
            <person name="Dupont C.L."/>
        </authorList>
    </citation>
    <scope>NUCLEOTIDE SEQUENCE [LARGE SCALE GENOMIC DNA]</scope>
    <source>
        <strain evidence="2 3">GL24</strain>
    </source>
</reference>
<name>A0A9P6Y6U4_9FUNG</name>
<proteinExistence type="predicted"/>
<gene>
    <name evidence="2" type="ORF">G6F50_014300</name>
</gene>
<dbReference type="Gene3D" id="3.40.50.920">
    <property type="match status" value="1"/>
</dbReference>
<dbReference type="Proteomes" id="UP000740926">
    <property type="component" value="Unassembled WGS sequence"/>
</dbReference>
<dbReference type="Pfam" id="PF22613">
    <property type="entry name" value="Transketolase_C_1"/>
    <property type="match status" value="1"/>
</dbReference>
<protein>
    <recommendedName>
        <fullName evidence="1">Transketolase-like C-terminal domain-containing protein</fullName>
    </recommendedName>
</protein>
<feature type="domain" description="Transketolase-like C-terminal" evidence="1">
    <location>
        <begin position="34"/>
        <end position="170"/>
    </location>
</feature>
<dbReference type="InterPro" id="IPR051157">
    <property type="entry name" value="PDH/Transketolase"/>
</dbReference>
<keyword evidence="3" id="KW-1185">Reference proteome</keyword>
<dbReference type="PANTHER" id="PTHR43825:SF3">
    <property type="entry name" value="PYRUVATE DEHYDROGENASE E1 COMPONENT"/>
    <property type="match status" value="1"/>
</dbReference>
<dbReference type="InterPro" id="IPR009014">
    <property type="entry name" value="Transketo_C/PFOR_II"/>
</dbReference>
<dbReference type="AlphaFoldDB" id="A0A9P6Y6U4"/>
<dbReference type="PANTHER" id="PTHR43825">
    <property type="entry name" value="PYRUVATE DEHYDROGENASE E1 COMPONENT"/>
    <property type="match status" value="1"/>
</dbReference>
<comment type="caution">
    <text evidence="2">The sequence shown here is derived from an EMBL/GenBank/DDBJ whole genome shotgun (WGS) entry which is preliminary data.</text>
</comment>
<dbReference type="InterPro" id="IPR055152">
    <property type="entry name" value="Transketolase-like_C_2"/>
</dbReference>
<sequence length="212" mass="23676">MEDQVDEYYYVTLMNENYTHPEMPEGAAEGIVKGMYLLTDAGKPKKGELRVQLLGSGTILREAIAAAELLDKDFGVTADIWSCPSFNELRRDGFDVERANRLHPEGEQRKAYVTELLEGRQGPAIAATDYVRAYADQIRAFVPMSYTVLGTDGFGRSDTRANLRRFFEVDRYYIAHAAIAALAKEGKMTAKDVARAIKQYKIDPEKANPVGV</sequence>
<evidence type="ECO:0000313" key="2">
    <source>
        <dbReference type="EMBL" id="KAG1540871.1"/>
    </source>
</evidence>
<dbReference type="SUPFAM" id="SSF52922">
    <property type="entry name" value="TK C-terminal domain-like"/>
    <property type="match status" value="1"/>
</dbReference>
<accession>A0A9P6Y6U4</accession>
<evidence type="ECO:0000259" key="1">
    <source>
        <dbReference type="Pfam" id="PF22613"/>
    </source>
</evidence>
<dbReference type="EMBL" id="JAANIU010006637">
    <property type="protein sequence ID" value="KAG1540871.1"/>
    <property type="molecule type" value="Genomic_DNA"/>
</dbReference>
<evidence type="ECO:0000313" key="3">
    <source>
        <dbReference type="Proteomes" id="UP000740926"/>
    </source>
</evidence>
<organism evidence="2 3">
    <name type="scientific">Rhizopus delemar</name>
    <dbReference type="NCBI Taxonomy" id="936053"/>
    <lineage>
        <taxon>Eukaryota</taxon>
        <taxon>Fungi</taxon>
        <taxon>Fungi incertae sedis</taxon>
        <taxon>Mucoromycota</taxon>
        <taxon>Mucoromycotina</taxon>
        <taxon>Mucoromycetes</taxon>
        <taxon>Mucorales</taxon>
        <taxon>Mucorineae</taxon>
        <taxon>Rhizopodaceae</taxon>
        <taxon>Rhizopus</taxon>
    </lineage>
</organism>